<keyword evidence="11" id="KW-0175">Coiled coil</keyword>
<dbReference type="EC" id="3.5.4.4" evidence="4"/>
<dbReference type="PROSITE" id="PS01159">
    <property type="entry name" value="WW_DOMAIN_1"/>
    <property type="match status" value="1"/>
</dbReference>
<dbReference type="SUPFAM" id="SSF81698">
    <property type="entry name" value="FF domain"/>
    <property type="match status" value="1"/>
</dbReference>
<dbReference type="PROSITE" id="PS50020">
    <property type="entry name" value="WW_DOMAIN_2"/>
    <property type="match status" value="1"/>
</dbReference>
<feature type="region of interest" description="Disordered" evidence="12">
    <location>
        <begin position="1081"/>
        <end position="1104"/>
    </location>
</feature>
<proteinExistence type="inferred from homology"/>
<evidence type="ECO:0000313" key="15">
    <source>
        <dbReference type="EMBL" id="CAL1141490.1"/>
    </source>
</evidence>
<evidence type="ECO:0000313" key="16">
    <source>
        <dbReference type="Proteomes" id="UP001152797"/>
    </source>
</evidence>
<dbReference type="InterPro" id="IPR032466">
    <property type="entry name" value="Metal_Hydrolase"/>
</dbReference>
<comment type="cofactor">
    <cofactor evidence="1">
        <name>Zn(2+)</name>
        <dbReference type="ChEBI" id="CHEBI:29105"/>
    </cofactor>
</comment>
<keyword evidence="8" id="KW-0378">Hydrolase</keyword>
<evidence type="ECO:0000256" key="12">
    <source>
        <dbReference type="SAM" id="MobiDB-lite"/>
    </source>
</evidence>
<organism evidence="14">
    <name type="scientific">Cladocopium goreaui</name>
    <dbReference type="NCBI Taxonomy" id="2562237"/>
    <lineage>
        <taxon>Eukaryota</taxon>
        <taxon>Sar</taxon>
        <taxon>Alveolata</taxon>
        <taxon>Dinophyceae</taxon>
        <taxon>Suessiales</taxon>
        <taxon>Symbiodiniaceae</taxon>
        <taxon>Cladocopium</taxon>
    </lineage>
</organism>
<feature type="region of interest" description="Disordered" evidence="12">
    <location>
        <begin position="1185"/>
        <end position="1225"/>
    </location>
</feature>
<evidence type="ECO:0000256" key="9">
    <source>
        <dbReference type="ARBA" id="ARBA00022833"/>
    </source>
</evidence>
<evidence type="ECO:0000256" key="5">
    <source>
        <dbReference type="ARBA" id="ARBA00018099"/>
    </source>
</evidence>
<feature type="non-terminal residue" evidence="14">
    <location>
        <position position="1225"/>
    </location>
</feature>
<dbReference type="Gene3D" id="2.20.70.10">
    <property type="match status" value="1"/>
</dbReference>
<dbReference type="InterPro" id="IPR036020">
    <property type="entry name" value="WW_dom_sf"/>
</dbReference>
<dbReference type="GO" id="GO:0060169">
    <property type="term" value="P:negative regulation of adenosine receptor signaling pathway"/>
    <property type="evidence" value="ECO:0007669"/>
    <property type="project" value="TreeGrafter"/>
</dbReference>
<evidence type="ECO:0000259" key="13">
    <source>
        <dbReference type="PROSITE" id="PS50020"/>
    </source>
</evidence>
<dbReference type="CDD" id="cd00201">
    <property type="entry name" value="WW"/>
    <property type="match status" value="1"/>
</dbReference>
<feature type="coiled-coil region" evidence="11">
    <location>
        <begin position="248"/>
        <end position="275"/>
    </location>
</feature>
<dbReference type="EMBL" id="CAMXCT020001233">
    <property type="protein sequence ID" value="CAL1141490.1"/>
    <property type="molecule type" value="Genomic_DNA"/>
</dbReference>
<evidence type="ECO:0000256" key="10">
    <source>
        <dbReference type="ARBA" id="ARBA00047764"/>
    </source>
</evidence>
<dbReference type="Gene3D" id="3.20.20.140">
    <property type="entry name" value="Metal-dependent hydrolases"/>
    <property type="match status" value="1"/>
</dbReference>
<evidence type="ECO:0000256" key="11">
    <source>
        <dbReference type="SAM" id="Coils"/>
    </source>
</evidence>
<accession>A0A9P1FVA9</accession>
<sequence>MASGPSAAAAAGAAAAALLQRQLLSLGDMGRWLGNRKEVEKDGVNIKPVTAESSSTMRHSLETGVSQWEKPDTLMSESERIVNSADWKQYRIWDGRIFYYNKETKVSCWSMPPELRKLRGESTGLDDRPLAETGAERRHAFQDFLKQKGVDATWDWRRVQSLAREAPQAQGLSEQIQKQVFAEVLSMELRKKEIQVRAKARNAAVALERLLEERFSEPEALGTTYQEAANILGDEEAWILIKSDVRREEVFQNVMERLEDKHQKARAEKRTERVVRLQRLMATDPDLKRPRTRWKDAAAVLARRDELQEEDPPIEALRVWVSMRELRLASTKEVDLKSKVQSDFYRDERKRRDAFVLAMKEVAAAERLTVDSVWAQVEEQLGHDQRFMGMREGEGATAMELFDEFIEELRLKGPEAYAGVEPAPPPPVVQDSEAVKRAPKVELHVHLDGSFDSAVLFRAAQKHLEELPEKVRTPWDGKLLDVQQAIRNCNGDVAKFHSLVTVGDDILGLFPILDCFYTFLPIVRGRFDVLEELSYEFCRGRKEENIIYTEVRYSPFEFLPQNNEGKVADASQAEEAVKAVSRGLERGQKDFDVVVRQILCCIAAQPSWSQLTAELAEKYRTAGVVGVDIASGEMHFEEQSMKSSHQLAMQLAQKAELGITVHAAESGPGDNVAQAMNIYGATRIGHGYRSIGTEALSSAKAKGVHFELCPTSSVSTEAIELPSKDGALSWETHPIRRFVDEKISCSINSDDPAIFRCTLTDELMICKQQMGMSSDDLHWLTVQALDHAFNLEDDLKKSLKVCFLIAGTAIAPKGGASWEPAPKRRRTSRLSDDVAHMPVKQELHPAVKMEKEEDEDEACQKITRSAISRTEPGAFAGHAESSCLPPRPESTRRHAMDSWHRRPFRVGCGTEQNLAAGAGAIATGLGLAQGVAAQEGLGLADQDLTPETFRPVCPASDGLYGFGKAAADGLLGSEGAEYRPLAIEALLRVRLEVCVLESFVYEAVVPFVQRKGLGWILPLHETIDTVIAGTVFAIAVNFILFGTTKILSVLGIYHDFLVGAPLRLIGFAILPEQKPKETPFIQINWPGTPQEKEEDEEEKEPPPPPAAPLAVFGGVCKGYGIFAGVLKDFLEGVDTFAGRYLAFFSILYIAFKWAHFRLFNDTNALDALIAAAGVNTGVGPVKSEIQKKTLQPSSKAQAVKVEPVKTEPVKAEEDDDTEEEDDPLM</sequence>
<dbReference type="SUPFAM" id="SSF51556">
    <property type="entry name" value="Metallo-dependent hydrolases"/>
    <property type="match status" value="1"/>
</dbReference>
<feature type="compositionally biased region" description="Basic and acidic residues" evidence="12">
    <location>
        <begin position="1202"/>
        <end position="1211"/>
    </location>
</feature>
<dbReference type="GO" id="GO:0004000">
    <property type="term" value="F:adenosine deaminase activity"/>
    <property type="evidence" value="ECO:0007669"/>
    <property type="project" value="TreeGrafter"/>
</dbReference>
<dbReference type="Proteomes" id="UP001152797">
    <property type="component" value="Unassembled WGS sequence"/>
</dbReference>
<feature type="compositionally biased region" description="Acidic residues" evidence="12">
    <location>
        <begin position="1212"/>
        <end position="1225"/>
    </location>
</feature>
<dbReference type="GO" id="GO:0009168">
    <property type="term" value="P:purine ribonucleoside monophosphate biosynthetic process"/>
    <property type="evidence" value="ECO:0007669"/>
    <property type="project" value="InterPro"/>
</dbReference>
<dbReference type="GO" id="GO:0005829">
    <property type="term" value="C:cytosol"/>
    <property type="evidence" value="ECO:0007669"/>
    <property type="project" value="TreeGrafter"/>
</dbReference>
<comment type="catalytic activity">
    <reaction evidence="10">
        <text>adenosine + H2O + H(+) = inosine + NH4(+)</text>
        <dbReference type="Rhea" id="RHEA:24408"/>
        <dbReference type="ChEBI" id="CHEBI:15377"/>
        <dbReference type="ChEBI" id="CHEBI:15378"/>
        <dbReference type="ChEBI" id="CHEBI:16335"/>
        <dbReference type="ChEBI" id="CHEBI:17596"/>
        <dbReference type="ChEBI" id="CHEBI:28938"/>
        <dbReference type="EC" id="3.5.4.4"/>
    </reaction>
</comment>
<dbReference type="InterPro" id="IPR006330">
    <property type="entry name" value="Ado/ade_deaminase"/>
</dbReference>
<name>A0A9P1FVA9_9DINO</name>
<evidence type="ECO:0000256" key="4">
    <source>
        <dbReference type="ARBA" id="ARBA00012784"/>
    </source>
</evidence>
<dbReference type="GO" id="GO:0006166">
    <property type="term" value="P:purine ribonucleoside salvage"/>
    <property type="evidence" value="ECO:0007669"/>
    <property type="project" value="UniProtKB-KW"/>
</dbReference>
<evidence type="ECO:0000256" key="6">
    <source>
        <dbReference type="ARBA" id="ARBA00022723"/>
    </source>
</evidence>
<keyword evidence="16" id="KW-1185">Reference proteome</keyword>
<dbReference type="PANTHER" id="PTHR11409:SF43">
    <property type="entry name" value="ADENOSINE DEAMINASE"/>
    <property type="match status" value="1"/>
</dbReference>
<reference evidence="15" key="2">
    <citation type="submission" date="2024-04" db="EMBL/GenBank/DDBJ databases">
        <authorList>
            <person name="Chen Y."/>
            <person name="Shah S."/>
            <person name="Dougan E. K."/>
            <person name="Thang M."/>
            <person name="Chan C."/>
        </authorList>
    </citation>
    <scope>NUCLEOTIDE SEQUENCE [LARGE SCALE GENOMIC DNA]</scope>
</reference>
<dbReference type="PROSITE" id="PS00485">
    <property type="entry name" value="A_DEAMINASE"/>
    <property type="match status" value="1"/>
</dbReference>
<dbReference type="GO" id="GO:0009897">
    <property type="term" value="C:external side of plasma membrane"/>
    <property type="evidence" value="ECO:0007669"/>
    <property type="project" value="TreeGrafter"/>
</dbReference>
<dbReference type="GO" id="GO:0046872">
    <property type="term" value="F:metal ion binding"/>
    <property type="evidence" value="ECO:0007669"/>
    <property type="project" value="UniProtKB-KW"/>
</dbReference>
<dbReference type="GO" id="GO:0006154">
    <property type="term" value="P:adenosine catabolic process"/>
    <property type="evidence" value="ECO:0007669"/>
    <property type="project" value="TreeGrafter"/>
</dbReference>
<evidence type="ECO:0000256" key="1">
    <source>
        <dbReference type="ARBA" id="ARBA00001947"/>
    </source>
</evidence>
<evidence type="ECO:0000256" key="3">
    <source>
        <dbReference type="ARBA" id="ARBA00006676"/>
    </source>
</evidence>
<evidence type="ECO:0000313" key="14">
    <source>
        <dbReference type="EMBL" id="CAI3988115.1"/>
    </source>
</evidence>
<dbReference type="AlphaFoldDB" id="A0A9P1FVA9"/>
<reference evidence="14" key="1">
    <citation type="submission" date="2022-10" db="EMBL/GenBank/DDBJ databases">
        <authorList>
            <person name="Chen Y."/>
            <person name="Dougan E. K."/>
            <person name="Chan C."/>
            <person name="Rhodes N."/>
            <person name="Thang M."/>
        </authorList>
    </citation>
    <scope>NUCLEOTIDE SEQUENCE</scope>
</reference>
<dbReference type="OrthoDB" id="434604at2759"/>
<feature type="domain" description="WW" evidence="13">
    <location>
        <begin position="87"/>
        <end position="114"/>
    </location>
</feature>
<evidence type="ECO:0000256" key="8">
    <source>
        <dbReference type="ARBA" id="ARBA00022801"/>
    </source>
</evidence>
<dbReference type="InterPro" id="IPR001365">
    <property type="entry name" value="A_deaminase_dom"/>
</dbReference>
<dbReference type="EMBL" id="CAMXCT010001233">
    <property type="protein sequence ID" value="CAI3988115.1"/>
    <property type="molecule type" value="Genomic_DNA"/>
</dbReference>
<dbReference type="PANTHER" id="PTHR11409">
    <property type="entry name" value="ADENOSINE DEAMINASE"/>
    <property type="match status" value="1"/>
</dbReference>
<dbReference type="InterPro" id="IPR006650">
    <property type="entry name" value="A/AMP_deam_AS"/>
</dbReference>
<keyword evidence="9" id="KW-0862">Zinc</keyword>
<dbReference type="GO" id="GO:0043103">
    <property type="term" value="P:hypoxanthine salvage"/>
    <property type="evidence" value="ECO:0007669"/>
    <property type="project" value="TreeGrafter"/>
</dbReference>
<evidence type="ECO:0000256" key="2">
    <source>
        <dbReference type="ARBA" id="ARBA00005058"/>
    </source>
</evidence>
<comment type="pathway">
    <text evidence="2">Purine metabolism; purine nucleoside salvage.</text>
</comment>
<keyword evidence="7" id="KW-0660">Purine salvage</keyword>
<dbReference type="InterPro" id="IPR001202">
    <property type="entry name" value="WW_dom"/>
</dbReference>
<gene>
    <name evidence="14" type="ORF">C1SCF055_LOCUS15335</name>
</gene>
<feature type="region of interest" description="Disordered" evidence="12">
    <location>
        <begin position="875"/>
        <end position="895"/>
    </location>
</feature>
<dbReference type="Gene3D" id="1.10.10.440">
    <property type="entry name" value="FF domain"/>
    <property type="match status" value="2"/>
</dbReference>
<comment type="caution">
    <text evidence="14">The sequence shown here is derived from an EMBL/GenBank/DDBJ whole genome shotgun (WGS) entry which is preliminary data.</text>
</comment>
<dbReference type="EMBL" id="CAMXCT030001233">
    <property type="protein sequence ID" value="CAL4775427.1"/>
    <property type="molecule type" value="Genomic_DNA"/>
</dbReference>
<comment type="similarity">
    <text evidence="3">Belongs to the metallo-dependent hydrolases superfamily. Adenosine and AMP deaminases family.</text>
</comment>
<dbReference type="InterPro" id="IPR036517">
    <property type="entry name" value="FF_domain_sf"/>
</dbReference>
<dbReference type="GO" id="GO:0046103">
    <property type="term" value="P:inosine biosynthetic process"/>
    <property type="evidence" value="ECO:0007669"/>
    <property type="project" value="TreeGrafter"/>
</dbReference>
<protein>
    <recommendedName>
        <fullName evidence="5">Adenosine deaminase</fullName>
        <ecNumber evidence="4">3.5.4.4</ecNumber>
    </recommendedName>
</protein>
<keyword evidence="6" id="KW-0479">Metal-binding</keyword>
<dbReference type="Pfam" id="PF00962">
    <property type="entry name" value="A_deaminase"/>
    <property type="match status" value="1"/>
</dbReference>
<evidence type="ECO:0000256" key="7">
    <source>
        <dbReference type="ARBA" id="ARBA00022726"/>
    </source>
</evidence>
<dbReference type="SUPFAM" id="SSF51045">
    <property type="entry name" value="WW domain"/>
    <property type="match status" value="1"/>
</dbReference>